<sequence length="146" mass="16154">MKLNARQKAFCEYYVASGNATDAAIKAGYKEKNARKIGSENLTKTDIKVYIKELMDKAESERIASAEEVLQNLTAMMRGEIQEEVIVVEGEGDGVSSARIMKKQVSAKERIKAAELLGKRHALFTDKTKIEGTLPVMIVGEDDLDE</sequence>
<evidence type="ECO:0000313" key="4">
    <source>
        <dbReference type="Proteomes" id="UP000221504"/>
    </source>
</evidence>
<dbReference type="Proteomes" id="UP000221504">
    <property type="component" value="Unassembled WGS sequence"/>
</dbReference>
<evidence type="ECO:0000313" key="3">
    <source>
        <dbReference type="EMBL" id="PHI04439.1"/>
    </source>
</evidence>
<comment type="caution">
    <text evidence="3">The sequence shown here is derived from an EMBL/GenBank/DDBJ whole genome shotgun (WGS) entry which is preliminary data.</text>
</comment>
<gene>
    <name evidence="3" type="ORF">CBG52_11435</name>
</gene>
<dbReference type="InterPro" id="IPR038713">
    <property type="entry name" value="Terminase_Gp1_N_sf"/>
</dbReference>
<dbReference type="GO" id="GO:0051276">
    <property type="term" value="P:chromosome organization"/>
    <property type="evidence" value="ECO:0007669"/>
    <property type="project" value="InterPro"/>
</dbReference>
<organism evidence="3 4">
    <name type="scientific">Fusobacterium nucleatum subsp. polymorphum</name>
    <name type="common">Fusobacterium polymorphum</name>
    <dbReference type="NCBI Taxonomy" id="76857"/>
    <lineage>
        <taxon>Bacteria</taxon>
        <taxon>Fusobacteriati</taxon>
        <taxon>Fusobacteriota</taxon>
        <taxon>Fusobacteriia</taxon>
        <taxon>Fusobacteriales</taxon>
        <taxon>Fusobacteriaceae</taxon>
        <taxon>Fusobacterium</taxon>
    </lineage>
</organism>
<dbReference type="Gene3D" id="1.10.10.1400">
    <property type="entry name" value="Terminase, small subunit, N-terminal DNA-binding domain, HTH motif"/>
    <property type="match status" value="1"/>
</dbReference>
<dbReference type="AlphaFoldDB" id="A0A2C6AQL0"/>
<reference evidence="3 4" key="1">
    <citation type="submission" date="2017-06" db="EMBL/GenBank/DDBJ databases">
        <title>Draft genome sequence of Fusobacterium nucleatum subsp. polymorphum KCOM 1267 (=ChDC F290).</title>
        <authorList>
            <person name="Kook J.-K."/>
            <person name="Park S.-N."/>
            <person name="Lim Y.K."/>
            <person name="Roh H."/>
        </authorList>
    </citation>
    <scope>NUCLEOTIDE SEQUENCE [LARGE SCALE GENOMIC DNA]</scope>
    <source>
        <strain evidence="4">KCOM 1267(ChDC F290)</strain>
    </source>
</reference>
<keyword evidence="2" id="KW-0231">Viral genome packaging</keyword>
<dbReference type="PANTHER" id="PTHR41328:SF2">
    <property type="entry name" value="TERMINASE SMALL SUBUNIT"/>
    <property type="match status" value="1"/>
</dbReference>
<dbReference type="Pfam" id="PF03592">
    <property type="entry name" value="Terminase_2"/>
    <property type="match status" value="1"/>
</dbReference>
<accession>A0A2C6AQL0</accession>
<evidence type="ECO:0000256" key="1">
    <source>
        <dbReference type="ARBA" id="ARBA00022612"/>
    </source>
</evidence>
<dbReference type="PANTHER" id="PTHR41328">
    <property type="entry name" value="TERMINASE SMALL SUBUNIT-RELATED"/>
    <property type="match status" value="1"/>
</dbReference>
<dbReference type="Gene3D" id="6.10.140.2160">
    <property type="match status" value="1"/>
</dbReference>
<dbReference type="RefSeq" id="WP_099011897.1">
    <property type="nucleotide sequence ID" value="NZ_NIRM01000004.1"/>
</dbReference>
<dbReference type="InterPro" id="IPR052404">
    <property type="entry name" value="SPP1-like_terminase"/>
</dbReference>
<name>A0A2C6AQL0_FUSNP</name>
<evidence type="ECO:0000256" key="2">
    <source>
        <dbReference type="ARBA" id="ARBA00023219"/>
    </source>
</evidence>
<protein>
    <submittedName>
        <fullName evidence="3">Terminase small subunit</fullName>
    </submittedName>
</protein>
<dbReference type="InterPro" id="IPR005335">
    <property type="entry name" value="Terminase_ssu"/>
</dbReference>
<keyword evidence="1" id="KW-1188">Viral release from host cell</keyword>
<proteinExistence type="predicted"/>
<dbReference type="EMBL" id="NIRM01000004">
    <property type="protein sequence ID" value="PHI04439.1"/>
    <property type="molecule type" value="Genomic_DNA"/>
</dbReference>